<evidence type="ECO:0008006" key="12">
    <source>
        <dbReference type="Google" id="ProtNLM"/>
    </source>
</evidence>
<dbReference type="InterPro" id="IPR000209">
    <property type="entry name" value="Peptidase_S8/S53_dom"/>
</dbReference>
<dbReference type="OrthoDB" id="9805159at2"/>
<reference evidence="10" key="1">
    <citation type="submission" date="2017-02" db="EMBL/GenBank/DDBJ databases">
        <title>Genome of Microbulbifer agarilyticus GP101.</title>
        <authorList>
            <person name="Jung J."/>
            <person name="Bae S.S."/>
            <person name="Baek K."/>
        </authorList>
    </citation>
    <scope>NUCLEOTIDE SEQUENCE [LARGE SCALE GENOMIC DNA]</scope>
    <source>
        <strain evidence="10">GP101</strain>
    </source>
</reference>
<dbReference type="InterPro" id="IPR043708">
    <property type="entry name" value="DUF5648"/>
</dbReference>
<dbReference type="GO" id="GO:0005615">
    <property type="term" value="C:extracellular space"/>
    <property type="evidence" value="ECO:0007669"/>
    <property type="project" value="TreeGrafter"/>
</dbReference>
<evidence type="ECO:0000256" key="5">
    <source>
        <dbReference type="PROSITE-ProRule" id="PRU01240"/>
    </source>
</evidence>
<dbReference type="PRINTS" id="PR00723">
    <property type="entry name" value="SUBTILISIN"/>
</dbReference>
<dbReference type="AlphaFoldDB" id="A0A1Q2M2X5"/>
<evidence type="ECO:0000313" key="11">
    <source>
        <dbReference type="Proteomes" id="UP000188219"/>
    </source>
</evidence>
<keyword evidence="2 5" id="KW-0645">Protease</keyword>
<dbReference type="InterPro" id="IPR036852">
    <property type="entry name" value="Peptidase_S8/S53_dom_sf"/>
</dbReference>
<dbReference type="InterPro" id="IPR022398">
    <property type="entry name" value="Peptidase_S8_His-AS"/>
</dbReference>
<evidence type="ECO:0000259" key="9">
    <source>
        <dbReference type="Pfam" id="PF18885"/>
    </source>
</evidence>
<dbReference type="RefSeq" id="WP_077400178.1">
    <property type="nucleotide sequence ID" value="NZ_CP019650.1"/>
</dbReference>
<name>A0A1Q2M2X5_9GAMM</name>
<keyword evidence="4 5" id="KW-0720">Serine protease</keyword>
<feature type="domain" description="Inhibitor I9" evidence="8">
    <location>
        <begin position="39"/>
        <end position="110"/>
    </location>
</feature>
<dbReference type="PANTHER" id="PTHR43806">
    <property type="entry name" value="PEPTIDASE S8"/>
    <property type="match status" value="1"/>
</dbReference>
<dbReference type="GO" id="GO:0004252">
    <property type="term" value="F:serine-type endopeptidase activity"/>
    <property type="evidence" value="ECO:0007669"/>
    <property type="project" value="UniProtKB-UniRule"/>
</dbReference>
<evidence type="ECO:0000259" key="7">
    <source>
        <dbReference type="Pfam" id="PF00082"/>
    </source>
</evidence>
<dbReference type="InterPro" id="IPR010259">
    <property type="entry name" value="S8pro/Inhibitor_I9"/>
</dbReference>
<dbReference type="Pfam" id="PF18885">
    <property type="entry name" value="DUF5648"/>
    <property type="match status" value="1"/>
</dbReference>
<evidence type="ECO:0000256" key="1">
    <source>
        <dbReference type="ARBA" id="ARBA00011073"/>
    </source>
</evidence>
<dbReference type="PANTHER" id="PTHR43806:SF11">
    <property type="entry name" value="CEREVISIN-RELATED"/>
    <property type="match status" value="1"/>
</dbReference>
<feature type="active site" description="Charge relay system" evidence="5">
    <location>
        <position position="342"/>
    </location>
</feature>
<dbReference type="InterPro" id="IPR023827">
    <property type="entry name" value="Peptidase_S8_Asp-AS"/>
</dbReference>
<dbReference type="Pfam" id="PF00082">
    <property type="entry name" value="Peptidase_S8"/>
    <property type="match status" value="1"/>
</dbReference>
<feature type="active site" description="Charge relay system" evidence="5">
    <location>
        <position position="156"/>
    </location>
</feature>
<sequence length="540" mass="58374">MKGFGIFGTLVAAVIFSSQAVAEKNSKFVQLQKNGTEKYLVIMDDVSSNGAATSQYSGLNRSERAIQIAHENGLRLKRSFNKVINGFVVEGDIKALEKLSKKAGVKRVEQVGETWLNATQSNAPWNLDRVDQRSRSLNGSYVYDRTGAGVTAYVIDSGIRTSHTEFEGRASSGWDFISNNQGSGSDCNGHGTHVAGTIGGKTYGVAKSVKLVSLRTQNCSGTGDWSDFIGALDWVVSNGVKPAVIHASIGGPTSTSVDNAVKNAINAGFTVVVSAGNDAKDACTQSPARVKEALTVGATDKNDARASFSNYGQCVDVWAPGVDILSAYSTSNTAITSWQGTSMAAPHVSGIAALYLQGAPNAAVANVVNRVMSKVTYGKVSDRKTTDTPNLFAYSLGTSNTYTAFHRYNNDKIGNHFYTQNWWEMQSAPDSDWKYEGVTGYAYRGQQTNSKPLYRYYNASQTDHLYTTNYGELGGGGNGWSYNGIATYLPLSGDTKSLYRYYNSKIQDHFYTTNWNELQGGTSSWKYEANIGKLFAGPQD</sequence>
<feature type="active site" description="Charge relay system" evidence="5">
    <location>
        <position position="190"/>
    </location>
</feature>
<dbReference type="Gene3D" id="3.40.50.200">
    <property type="entry name" value="Peptidase S8/S53 domain"/>
    <property type="match status" value="1"/>
</dbReference>
<evidence type="ECO:0000256" key="4">
    <source>
        <dbReference type="ARBA" id="ARBA00022825"/>
    </source>
</evidence>
<dbReference type="InterPro" id="IPR023828">
    <property type="entry name" value="Peptidase_S8_Ser-AS"/>
</dbReference>
<dbReference type="PROSITE" id="PS51892">
    <property type="entry name" value="SUBTILASE"/>
    <property type="match status" value="1"/>
</dbReference>
<evidence type="ECO:0000313" key="10">
    <source>
        <dbReference type="EMBL" id="AQQ66597.1"/>
    </source>
</evidence>
<dbReference type="STRING" id="260552.Mag101_02250"/>
<dbReference type="CDD" id="cd04077">
    <property type="entry name" value="Peptidases_S8_PCSK9_ProteinaseK_like"/>
    <property type="match status" value="1"/>
</dbReference>
<dbReference type="PROSITE" id="PS00136">
    <property type="entry name" value="SUBTILASE_ASP"/>
    <property type="match status" value="1"/>
</dbReference>
<dbReference type="EMBL" id="CP019650">
    <property type="protein sequence ID" value="AQQ66597.1"/>
    <property type="molecule type" value="Genomic_DNA"/>
</dbReference>
<dbReference type="Pfam" id="PF05922">
    <property type="entry name" value="Inhibitor_I9"/>
    <property type="match status" value="1"/>
</dbReference>
<evidence type="ECO:0000256" key="2">
    <source>
        <dbReference type="ARBA" id="ARBA00022670"/>
    </source>
</evidence>
<dbReference type="SUPFAM" id="SSF52743">
    <property type="entry name" value="Subtilisin-like"/>
    <property type="match status" value="1"/>
</dbReference>
<dbReference type="PROSITE" id="PS00137">
    <property type="entry name" value="SUBTILASE_HIS"/>
    <property type="match status" value="1"/>
</dbReference>
<dbReference type="PROSITE" id="PS00138">
    <property type="entry name" value="SUBTILASE_SER"/>
    <property type="match status" value="1"/>
</dbReference>
<accession>A0A1Q2M2X5</accession>
<keyword evidence="3 5" id="KW-0378">Hydrolase</keyword>
<gene>
    <name evidence="10" type="ORF">Mag101_02250</name>
</gene>
<protein>
    <recommendedName>
        <fullName evidence="12">Serine protease</fullName>
    </recommendedName>
</protein>
<evidence type="ECO:0000259" key="8">
    <source>
        <dbReference type="Pfam" id="PF05922"/>
    </source>
</evidence>
<evidence type="ECO:0000256" key="6">
    <source>
        <dbReference type="RuleBase" id="RU003355"/>
    </source>
</evidence>
<keyword evidence="11" id="KW-1185">Reference proteome</keyword>
<feature type="domain" description="DUF5648" evidence="9">
    <location>
        <begin position="405"/>
        <end position="529"/>
    </location>
</feature>
<feature type="domain" description="Peptidase S8/S53" evidence="7">
    <location>
        <begin position="147"/>
        <end position="375"/>
    </location>
</feature>
<dbReference type="InterPro" id="IPR015500">
    <property type="entry name" value="Peptidase_S8_subtilisin-rel"/>
</dbReference>
<comment type="similarity">
    <text evidence="1 5 6">Belongs to the peptidase S8 family.</text>
</comment>
<dbReference type="InterPro" id="IPR034193">
    <property type="entry name" value="PCSK9_ProteinaseK-like"/>
</dbReference>
<dbReference type="GO" id="GO:0006508">
    <property type="term" value="P:proteolysis"/>
    <property type="evidence" value="ECO:0007669"/>
    <property type="project" value="UniProtKB-KW"/>
</dbReference>
<dbReference type="FunFam" id="3.40.50.200:FF:000014">
    <property type="entry name" value="Proteinase K"/>
    <property type="match status" value="1"/>
</dbReference>
<dbReference type="Proteomes" id="UP000188219">
    <property type="component" value="Chromosome"/>
</dbReference>
<organism evidence="10 11">
    <name type="scientific">Microbulbifer agarilyticus</name>
    <dbReference type="NCBI Taxonomy" id="260552"/>
    <lineage>
        <taxon>Bacteria</taxon>
        <taxon>Pseudomonadati</taxon>
        <taxon>Pseudomonadota</taxon>
        <taxon>Gammaproteobacteria</taxon>
        <taxon>Cellvibrionales</taxon>
        <taxon>Microbulbiferaceae</taxon>
        <taxon>Microbulbifer</taxon>
    </lineage>
</organism>
<dbReference type="KEGG" id="maga:Mag101_02250"/>
<evidence type="ECO:0000256" key="3">
    <source>
        <dbReference type="ARBA" id="ARBA00022801"/>
    </source>
</evidence>
<proteinExistence type="inferred from homology"/>
<dbReference type="InterPro" id="IPR050131">
    <property type="entry name" value="Peptidase_S8_subtilisin-like"/>
</dbReference>